<reference evidence="2 3" key="1">
    <citation type="journal article" date="2012" name="Genome Biol.">
        <title>Genome and low-iron response of an oceanic diatom adapted to chronic iron limitation.</title>
        <authorList>
            <person name="Lommer M."/>
            <person name="Specht M."/>
            <person name="Roy A.S."/>
            <person name="Kraemer L."/>
            <person name="Andreson R."/>
            <person name="Gutowska M.A."/>
            <person name="Wolf J."/>
            <person name="Bergner S.V."/>
            <person name="Schilhabel M.B."/>
            <person name="Klostermeier U.C."/>
            <person name="Beiko R.G."/>
            <person name="Rosenstiel P."/>
            <person name="Hippler M."/>
            <person name="Laroche J."/>
        </authorList>
    </citation>
    <scope>NUCLEOTIDE SEQUENCE [LARGE SCALE GENOMIC DNA]</scope>
    <source>
        <strain evidence="2 3">CCMP1005</strain>
    </source>
</reference>
<dbReference type="AlphaFoldDB" id="K0SS11"/>
<protein>
    <submittedName>
        <fullName evidence="2">Uncharacterized protein</fullName>
    </submittedName>
</protein>
<organism evidence="2 3">
    <name type="scientific">Thalassiosira oceanica</name>
    <name type="common">Marine diatom</name>
    <dbReference type="NCBI Taxonomy" id="159749"/>
    <lineage>
        <taxon>Eukaryota</taxon>
        <taxon>Sar</taxon>
        <taxon>Stramenopiles</taxon>
        <taxon>Ochrophyta</taxon>
        <taxon>Bacillariophyta</taxon>
        <taxon>Coscinodiscophyceae</taxon>
        <taxon>Thalassiosirophycidae</taxon>
        <taxon>Thalassiosirales</taxon>
        <taxon>Thalassiosiraceae</taxon>
        <taxon>Thalassiosira</taxon>
    </lineage>
</organism>
<feature type="compositionally biased region" description="Polar residues" evidence="1">
    <location>
        <begin position="68"/>
        <end position="87"/>
    </location>
</feature>
<feature type="region of interest" description="Disordered" evidence="1">
    <location>
        <begin position="1"/>
        <end position="87"/>
    </location>
</feature>
<name>K0SS11_THAOC</name>
<gene>
    <name evidence="2" type="ORF">THAOC_15479</name>
</gene>
<keyword evidence="3" id="KW-1185">Reference proteome</keyword>
<sequence>MTQGENKEVRRVSSFEWKKKGIHRRMTDSYSNEGNQADSATPNGPCTKPNEGRPNLKCTAAVDKPTKDFQQAETANPVSPSSRTPITGVENNEQIWAEESNLLAMWEALVKTSIYLAFSLTKLSRLRLKHVLVLKVPSLAIASFVTAAKNVLCKGLRETEARASHTVFVGRDRAPILRGPWKGVYRECMGESSRPRKGGKGKAKLSPHCSPEPEA</sequence>
<evidence type="ECO:0000313" key="2">
    <source>
        <dbReference type="EMBL" id="EJK63841.1"/>
    </source>
</evidence>
<feature type="region of interest" description="Disordered" evidence="1">
    <location>
        <begin position="190"/>
        <end position="215"/>
    </location>
</feature>
<evidence type="ECO:0000256" key="1">
    <source>
        <dbReference type="SAM" id="MobiDB-lite"/>
    </source>
</evidence>
<evidence type="ECO:0000313" key="3">
    <source>
        <dbReference type="Proteomes" id="UP000266841"/>
    </source>
</evidence>
<dbReference type="EMBL" id="AGNL01017964">
    <property type="protein sequence ID" value="EJK63841.1"/>
    <property type="molecule type" value="Genomic_DNA"/>
</dbReference>
<accession>K0SS11</accession>
<proteinExistence type="predicted"/>
<feature type="compositionally biased region" description="Polar residues" evidence="1">
    <location>
        <begin position="28"/>
        <end position="44"/>
    </location>
</feature>
<comment type="caution">
    <text evidence="2">The sequence shown here is derived from an EMBL/GenBank/DDBJ whole genome shotgun (WGS) entry which is preliminary data.</text>
</comment>
<dbReference type="Proteomes" id="UP000266841">
    <property type="component" value="Unassembled WGS sequence"/>
</dbReference>
<feature type="compositionally biased region" description="Basic residues" evidence="1">
    <location>
        <begin position="195"/>
        <end position="205"/>
    </location>
</feature>
<feature type="compositionally biased region" description="Basic and acidic residues" evidence="1">
    <location>
        <begin position="1"/>
        <end position="19"/>
    </location>
</feature>